<dbReference type="AlphaFoldDB" id="H1UUQ8"/>
<reference evidence="1" key="1">
    <citation type="submission" date="2012-01" db="EMBL/GenBank/DDBJ databases">
        <authorList>
            <person name="Carlson J."/>
            <person name="Booth B."/>
            <person name="Frise E."/>
            <person name="Sandler J."/>
            <person name="Wan K."/>
            <person name="Yu C."/>
            <person name="Celniker S."/>
        </authorList>
    </citation>
    <scope>NUCLEOTIDE SEQUENCE</scope>
</reference>
<dbReference type="EMBL" id="BT133143">
    <property type="protein sequence ID" value="AEY81121.1"/>
    <property type="molecule type" value="mRNA"/>
</dbReference>
<protein>
    <submittedName>
        <fullName evidence="1">MIP34660p1</fullName>
    </submittedName>
</protein>
<name>H1UUQ8_DROME</name>
<evidence type="ECO:0000313" key="1">
    <source>
        <dbReference type="EMBL" id="AEY81121.1"/>
    </source>
</evidence>
<accession>H1UUQ8</accession>
<proteinExistence type="evidence at transcript level"/>
<sequence>MSKQKKGKQAKGPHKIRLRMPIENLIKEQKKKRRRMAMKMEDTARKLGIVVHKCRLNILGKCLNL</sequence>
<organism evidence="1">
    <name type="scientific">Drosophila melanogaster</name>
    <name type="common">Fruit fly</name>
    <dbReference type="NCBI Taxonomy" id="7227"/>
    <lineage>
        <taxon>Eukaryota</taxon>
        <taxon>Metazoa</taxon>
        <taxon>Ecdysozoa</taxon>
        <taxon>Arthropoda</taxon>
        <taxon>Hexapoda</taxon>
        <taxon>Insecta</taxon>
        <taxon>Pterygota</taxon>
        <taxon>Neoptera</taxon>
        <taxon>Endopterygota</taxon>
        <taxon>Diptera</taxon>
        <taxon>Brachycera</taxon>
        <taxon>Muscomorpha</taxon>
        <taxon>Ephydroidea</taxon>
        <taxon>Drosophilidae</taxon>
        <taxon>Drosophila</taxon>
        <taxon>Sophophora</taxon>
    </lineage>
</organism>